<organism evidence="2 3">
    <name type="scientific">Zunongwangia atlantica 22II14-10F7</name>
    <dbReference type="NCBI Taxonomy" id="1185767"/>
    <lineage>
        <taxon>Bacteria</taxon>
        <taxon>Pseudomonadati</taxon>
        <taxon>Bacteroidota</taxon>
        <taxon>Flavobacteriia</taxon>
        <taxon>Flavobacteriales</taxon>
        <taxon>Flavobacteriaceae</taxon>
        <taxon>Zunongwangia</taxon>
    </lineage>
</organism>
<dbReference type="STRING" id="1185767.IIF7_03641"/>
<evidence type="ECO:0000256" key="1">
    <source>
        <dbReference type="SAM" id="SignalP"/>
    </source>
</evidence>
<evidence type="ECO:0008006" key="4">
    <source>
        <dbReference type="Google" id="ProtNLM"/>
    </source>
</evidence>
<dbReference type="Proteomes" id="UP000192746">
    <property type="component" value="Unassembled WGS sequence"/>
</dbReference>
<proteinExistence type="predicted"/>
<feature type="signal peptide" evidence="1">
    <location>
        <begin position="1"/>
        <end position="18"/>
    </location>
</feature>
<comment type="caution">
    <text evidence="2">The sequence shown here is derived from an EMBL/GenBank/DDBJ whole genome shotgun (WGS) entry which is preliminary data.</text>
</comment>
<feature type="chain" id="PRO_5012395179" description="C1q domain-containing protein" evidence="1">
    <location>
        <begin position="19"/>
        <end position="373"/>
    </location>
</feature>
<dbReference type="OrthoDB" id="1430919at2"/>
<name>A0A1Y1T7Q1_9FLAO</name>
<evidence type="ECO:0000313" key="3">
    <source>
        <dbReference type="Proteomes" id="UP000192746"/>
    </source>
</evidence>
<dbReference type="EMBL" id="ARYN01000002">
    <property type="protein sequence ID" value="ORL47078.1"/>
    <property type="molecule type" value="Genomic_DNA"/>
</dbReference>
<dbReference type="AlphaFoldDB" id="A0A1Y1T7Q1"/>
<dbReference type="RefSeq" id="WP_084840309.1">
    <property type="nucleotide sequence ID" value="NZ_ARYN01000002.1"/>
</dbReference>
<sequence length="373" mass="39879">MKKFYFFTLSFLTFSLNAQVGIGTSNPQGALHVYEASGTVATPNTGTIVLEHANEGGESSIIFKSASNAGSDYGYIRYQDNAGGNGSSNENGLLTIGIENDGAPNTTTWQDDINIHASGSVGIDNAAPNPSASLDLGATNKGLLVNRVALSSTTDVSTMAATPPLGLLVFNTRNVNDVTQGFYYYNGSRWVRAGHNTFSVEYNQTSEVRASSNNSTYVNLPGLNGTFTAPYTGTYQFIISAYYASGAPTNATFTENTSYSSSHRHTVTQYQDGASQGSVRFMVNNNVIKEKYITSVSKSFPGNTFYSLGQNTTMVANVSMVAGTTYTINVQGREWVKYNSSEGYFGRSTSVYVGADGVSDAQYATMSITLVQQ</sequence>
<keyword evidence="3" id="KW-1185">Reference proteome</keyword>
<reference evidence="2 3" key="1">
    <citation type="submission" date="2013-04" db="EMBL/GenBank/DDBJ databases">
        <title>Zunongwangia sp. 22II14-10F7 Genome Sequencing.</title>
        <authorList>
            <person name="Lai Q."/>
            <person name="Shao Z."/>
        </authorList>
    </citation>
    <scope>NUCLEOTIDE SEQUENCE [LARGE SCALE GENOMIC DNA]</scope>
    <source>
        <strain evidence="2 3">22II14-10F7</strain>
    </source>
</reference>
<evidence type="ECO:0000313" key="2">
    <source>
        <dbReference type="EMBL" id="ORL47078.1"/>
    </source>
</evidence>
<protein>
    <recommendedName>
        <fullName evidence="4">C1q domain-containing protein</fullName>
    </recommendedName>
</protein>
<gene>
    <name evidence="2" type="ORF">IIF7_03641</name>
</gene>
<accession>A0A1Y1T7Q1</accession>
<keyword evidence="1" id="KW-0732">Signal</keyword>